<dbReference type="Pfam" id="PF13874">
    <property type="entry name" value="Nup54"/>
    <property type="match status" value="1"/>
</dbReference>
<feature type="compositionally biased region" description="Low complexity" evidence="1">
    <location>
        <begin position="84"/>
        <end position="99"/>
    </location>
</feature>
<reference evidence="3" key="1">
    <citation type="submission" date="2019-06" db="EMBL/GenBank/DDBJ databases">
        <authorList>
            <person name="Zheng W."/>
        </authorList>
    </citation>
    <scope>NUCLEOTIDE SEQUENCE</scope>
    <source>
        <strain evidence="3">QDHG01</strain>
    </source>
</reference>
<evidence type="ECO:0000259" key="2">
    <source>
        <dbReference type="Pfam" id="PF13874"/>
    </source>
</evidence>
<dbReference type="Proteomes" id="UP000785679">
    <property type="component" value="Unassembled WGS sequence"/>
</dbReference>
<feature type="compositionally biased region" description="Low complexity" evidence="1">
    <location>
        <begin position="109"/>
        <end position="126"/>
    </location>
</feature>
<dbReference type="InterPro" id="IPR025712">
    <property type="entry name" value="Nup54_alpha-helical_dom"/>
</dbReference>
<feature type="compositionally biased region" description="Low complexity" evidence="1">
    <location>
        <begin position="141"/>
        <end position="152"/>
    </location>
</feature>
<feature type="domain" description="Nucleoporin Nup54 alpha-helical" evidence="2">
    <location>
        <begin position="249"/>
        <end position="334"/>
    </location>
</feature>
<keyword evidence="4" id="KW-1185">Reference proteome</keyword>
<name>A0A8J8NRB0_HALGN</name>
<feature type="region of interest" description="Disordered" evidence="1">
    <location>
        <begin position="84"/>
        <end position="152"/>
    </location>
</feature>
<dbReference type="OrthoDB" id="10663122at2759"/>
<feature type="region of interest" description="Disordered" evidence="1">
    <location>
        <begin position="26"/>
        <end position="70"/>
    </location>
</feature>
<protein>
    <recommendedName>
        <fullName evidence="2">Nucleoporin Nup54 alpha-helical domain-containing protein</fullName>
    </recommendedName>
</protein>
<evidence type="ECO:0000313" key="3">
    <source>
        <dbReference type="EMBL" id="TNV79095.1"/>
    </source>
</evidence>
<sequence length="481" mass="54176">MANFRPTFTTQNTGTTPQYQFRLNTPQTNTQQQQPTTITPRFNIGGNTTQTTFRPFTPTATGTTPGATTQQPMFRPFGQTTNASPTGTTNFSPSGTTTTQFRPLTNTSPTATTFRPTFGATGTTTTGVQNTFNPYGIRPATTTTTPTTGTSIPGTNTTFNLTGTNQQQQQFSLTGKDYFHESEIQLVLTHLCKLCSPQTLENIFKGVLLNKYPENIDTAQKQEYLRYFTQQDFIPDAQSKLDCPIDRVMIQRALRENPDKENLYPVQVNSLKELLARQKTLRETSETVLKEVKGQIEASEKYERELQQAYFERAIKCASTQMIIVVKYFKVLVQTYNMIEMMSENFREGSAVIPQSVKKFLLDTLDTRLVTISELIEPTHSSGAANLQGESLKSNLERLLSTIGQYMHRQEKIKQERQSKKVDAPTKNVTISEGEEAKQLRVAILELVEVCKRMTFALASQVVEGRATLQVLEETMYKYRK</sequence>
<feature type="compositionally biased region" description="Low complexity" evidence="1">
    <location>
        <begin position="26"/>
        <end position="37"/>
    </location>
</feature>
<feature type="compositionally biased region" description="Low complexity" evidence="1">
    <location>
        <begin position="48"/>
        <end position="70"/>
    </location>
</feature>
<evidence type="ECO:0000256" key="1">
    <source>
        <dbReference type="SAM" id="MobiDB-lite"/>
    </source>
</evidence>
<dbReference type="EMBL" id="RRYP01009397">
    <property type="protein sequence ID" value="TNV79095.1"/>
    <property type="molecule type" value="Genomic_DNA"/>
</dbReference>
<evidence type="ECO:0000313" key="4">
    <source>
        <dbReference type="Proteomes" id="UP000785679"/>
    </source>
</evidence>
<comment type="caution">
    <text evidence="3">The sequence shown here is derived from an EMBL/GenBank/DDBJ whole genome shotgun (WGS) entry which is preliminary data.</text>
</comment>
<gene>
    <name evidence="3" type="ORF">FGO68_gene1304</name>
</gene>
<accession>A0A8J8NRB0</accession>
<organism evidence="3 4">
    <name type="scientific">Halteria grandinella</name>
    <dbReference type="NCBI Taxonomy" id="5974"/>
    <lineage>
        <taxon>Eukaryota</taxon>
        <taxon>Sar</taxon>
        <taxon>Alveolata</taxon>
        <taxon>Ciliophora</taxon>
        <taxon>Intramacronucleata</taxon>
        <taxon>Spirotrichea</taxon>
        <taxon>Stichotrichia</taxon>
        <taxon>Sporadotrichida</taxon>
        <taxon>Halteriidae</taxon>
        <taxon>Halteria</taxon>
    </lineage>
</organism>
<dbReference type="AlphaFoldDB" id="A0A8J8NRB0"/>
<proteinExistence type="predicted"/>